<organism evidence="11 12">
    <name type="scientific">Colletotrichum orbiculare (strain 104-T / ATCC 96160 / CBS 514.97 / LARS 414 / MAFF 240422)</name>
    <name type="common">Cucumber anthracnose fungus</name>
    <name type="synonym">Colletotrichum lagenarium</name>
    <dbReference type="NCBI Taxonomy" id="1213857"/>
    <lineage>
        <taxon>Eukaryota</taxon>
        <taxon>Fungi</taxon>
        <taxon>Dikarya</taxon>
        <taxon>Ascomycota</taxon>
        <taxon>Pezizomycotina</taxon>
        <taxon>Sordariomycetes</taxon>
        <taxon>Hypocreomycetidae</taxon>
        <taxon>Glomerellales</taxon>
        <taxon>Glomerellaceae</taxon>
        <taxon>Colletotrichum</taxon>
        <taxon>Colletotrichum orbiculare species complex</taxon>
    </lineage>
</organism>
<dbReference type="CDD" id="cd20339">
    <property type="entry name" value="BRcat_RBR_RNF216"/>
    <property type="match status" value="1"/>
</dbReference>
<keyword evidence="3" id="KW-0479">Metal-binding</keyword>
<feature type="region of interest" description="Disordered" evidence="9">
    <location>
        <begin position="142"/>
        <end position="164"/>
    </location>
</feature>
<evidence type="ECO:0000256" key="8">
    <source>
        <dbReference type="SAM" id="Coils"/>
    </source>
</evidence>
<name>A0A484FM78_COLOR</name>
<feature type="domain" description="RING-type" evidence="10">
    <location>
        <begin position="315"/>
        <end position="537"/>
    </location>
</feature>
<dbReference type="STRING" id="1213857.A0A484FM78"/>
<keyword evidence="6" id="KW-0833">Ubl conjugation pathway</keyword>
<evidence type="ECO:0000259" key="10">
    <source>
        <dbReference type="PROSITE" id="PS51873"/>
    </source>
</evidence>
<evidence type="ECO:0000256" key="5">
    <source>
        <dbReference type="ARBA" id="ARBA00022771"/>
    </source>
</evidence>
<evidence type="ECO:0000313" key="12">
    <source>
        <dbReference type="Proteomes" id="UP000014480"/>
    </source>
</evidence>
<dbReference type="OrthoDB" id="10009520at2759"/>
<accession>A0A484FM78</accession>
<evidence type="ECO:0000256" key="6">
    <source>
        <dbReference type="ARBA" id="ARBA00022786"/>
    </source>
</evidence>
<evidence type="ECO:0000256" key="3">
    <source>
        <dbReference type="ARBA" id="ARBA00022723"/>
    </source>
</evidence>
<evidence type="ECO:0000256" key="9">
    <source>
        <dbReference type="SAM" id="MobiDB-lite"/>
    </source>
</evidence>
<keyword evidence="12" id="KW-1185">Reference proteome</keyword>
<dbReference type="Pfam" id="PF26200">
    <property type="entry name" value="Rcat_RNF216"/>
    <property type="match status" value="1"/>
</dbReference>
<dbReference type="Gene3D" id="1.20.120.1750">
    <property type="match status" value="1"/>
</dbReference>
<feature type="compositionally biased region" description="Polar residues" evidence="9">
    <location>
        <begin position="522"/>
        <end position="540"/>
    </location>
</feature>
<proteinExistence type="predicted"/>
<dbReference type="EMBL" id="AMCV02000025">
    <property type="protein sequence ID" value="TDZ18047.1"/>
    <property type="molecule type" value="Genomic_DNA"/>
</dbReference>
<evidence type="ECO:0000256" key="1">
    <source>
        <dbReference type="ARBA" id="ARBA00004906"/>
    </source>
</evidence>
<keyword evidence="2" id="KW-0808">Transferase</keyword>
<feature type="region of interest" description="Disordered" evidence="9">
    <location>
        <begin position="514"/>
        <end position="540"/>
    </location>
</feature>
<dbReference type="CDD" id="cd16630">
    <property type="entry name" value="RING-HC_RBR_RNF216"/>
    <property type="match status" value="1"/>
</dbReference>
<gene>
    <name evidence="11" type="ORF">Cob_v009069</name>
</gene>
<reference evidence="12" key="1">
    <citation type="journal article" date="2013" name="New Phytol.">
        <title>Comparative genomic and transcriptomic analyses reveal the hemibiotrophic stage shift of Colletotrichum fungi.</title>
        <authorList>
            <person name="Gan P."/>
            <person name="Ikeda K."/>
            <person name="Irieda H."/>
            <person name="Narusaka M."/>
            <person name="O'Connell R.J."/>
            <person name="Narusaka Y."/>
            <person name="Takano Y."/>
            <person name="Kubo Y."/>
            <person name="Shirasu K."/>
        </authorList>
    </citation>
    <scope>NUCLEOTIDE SEQUENCE [LARGE SCALE GENOMIC DNA]</scope>
    <source>
        <strain evidence="12">104-T / ATCC 96160 / CBS 514.97 / LARS 414 / MAFF 240422</strain>
    </source>
</reference>
<dbReference type="PANTHER" id="PTHR22770">
    <property type="entry name" value="UBIQUITIN CONJUGATING ENZYME 7 INTERACTING PROTEIN-RELATED"/>
    <property type="match status" value="1"/>
</dbReference>
<evidence type="ECO:0000256" key="4">
    <source>
        <dbReference type="ARBA" id="ARBA00022737"/>
    </source>
</evidence>
<dbReference type="InterPro" id="IPR051628">
    <property type="entry name" value="LUBAC_E3_Ligases"/>
</dbReference>
<dbReference type="InterPro" id="IPR044066">
    <property type="entry name" value="TRIAD_supradom"/>
</dbReference>
<comment type="pathway">
    <text evidence="1">Protein modification; protein ubiquitination.</text>
</comment>
<keyword evidence="5" id="KW-0863">Zinc-finger</keyword>
<dbReference type="SUPFAM" id="SSF57850">
    <property type="entry name" value="RING/U-box"/>
    <property type="match status" value="2"/>
</dbReference>
<evidence type="ECO:0000313" key="11">
    <source>
        <dbReference type="EMBL" id="TDZ18047.1"/>
    </source>
</evidence>
<keyword evidence="7" id="KW-0862">Zinc</keyword>
<comment type="caution">
    <text evidence="11">The sequence shown here is derived from an EMBL/GenBank/DDBJ whole genome shotgun (WGS) entry which is preliminary data.</text>
</comment>
<dbReference type="InterPro" id="IPR047545">
    <property type="entry name" value="BRcat_RBR_RNF216"/>
</dbReference>
<feature type="coiled-coil region" evidence="8">
    <location>
        <begin position="269"/>
        <end position="299"/>
    </location>
</feature>
<dbReference type="GO" id="GO:0016740">
    <property type="term" value="F:transferase activity"/>
    <property type="evidence" value="ECO:0007669"/>
    <property type="project" value="UniProtKB-KW"/>
</dbReference>
<feature type="compositionally biased region" description="Basic residues" evidence="9">
    <location>
        <begin position="149"/>
        <end position="162"/>
    </location>
</feature>
<keyword evidence="8" id="KW-0175">Coiled coil</keyword>
<reference evidence="12" key="2">
    <citation type="journal article" date="2019" name="Mol. Plant Microbe Interact.">
        <title>Genome sequence resources for four phytopathogenic fungi from the Colletotrichum orbiculare species complex.</title>
        <authorList>
            <person name="Gan P."/>
            <person name="Tsushima A."/>
            <person name="Narusaka M."/>
            <person name="Narusaka Y."/>
            <person name="Takano Y."/>
            <person name="Kubo Y."/>
            <person name="Shirasu K."/>
        </authorList>
    </citation>
    <scope>GENOME REANNOTATION</scope>
    <source>
        <strain evidence="12">104-T / ATCC 96160 / CBS 514.97 / LARS 414 / MAFF 240422</strain>
    </source>
</reference>
<protein>
    <submittedName>
        <fullName evidence="11">E3 ubiquitin-protein ligase</fullName>
    </submittedName>
</protein>
<sequence>MSRITNIPKPMLGPRTPEGRFKGLFLLKSPNWTDTPFNQPISGSPFIERTRPNNTTTAPPIDGIDEEIINPMDDTDEEIVGSMDNVDGNVLKLGNAIEEETKSACLAAALEVFPDIDPEYLEKKCVKLRHDQGQVIDAILADSGSSKPYPKRTKSLKRKRGASGKIDETARARLKYDNENRVEASLDYTRLSRKLLAQDFPRATAKSISQLMSDNNNLLLRSYLALDQLDRERLAGRPTPGFEWKKSRTPAAFHYTPPNLDQTIRDVAAPDQKRALEELRDARKVLKAQEDERSSAKEKELEEAENFIKAQEDGTTAECGCCFGDFAMNRMVCCANPDEMHYFCVDCARRNAETAVGLTKHEFSCMSMDGCSAGFSHSQRALFLDDKIIAALDRIEAEAVLRMAGVENLENCPFCPFAAEYSPIEEDKEFRCANPECEIVSCRLCREETHVPKTCEEAAKDHGFSARRQIEEAMSAALIRKCNKCGTPFIKDQGCNKMTCSRCNNIQCYAQQRPNEPRQSMERNQMQVNSQAANNDQPGNRVSRWGLAPAVLGLNPQLGWGTAYQNNDMVQQNNRNMASAGRTRENPLELD</sequence>
<dbReference type="GO" id="GO:0008270">
    <property type="term" value="F:zinc ion binding"/>
    <property type="evidence" value="ECO:0007669"/>
    <property type="project" value="UniProtKB-KW"/>
</dbReference>
<evidence type="ECO:0000256" key="7">
    <source>
        <dbReference type="ARBA" id="ARBA00022833"/>
    </source>
</evidence>
<evidence type="ECO:0000256" key="2">
    <source>
        <dbReference type="ARBA" id="ARBA00022679"/>
    </source>
</evidence>
<keyword evidence="4" id="KW-0677">Repeat</keyword>
<dbReference type="InterPro" id="IPR047544">
    <property type="entry name" value="RING-HC_RBR_RNF216"/>
</dbReference>
<dbReference type="Proteomes" id="UP000014480">
    <property type="component" value="Unassembled WGS sequence"/>
</dbReference>
<dbReference type="PANTHER" id="PTHR22770:SF47">
    <property type="entry name" value="E3 UBIQUITIN-PROTEIN LIGASE RNF216"/>
    <property type="match status" value="1"/>
</dbReference>
<dbReference type="AlphaFoldDB" id="A0A484FM78"/>
<dbReference type="PROSITE" id="PS51873">
    <property type="entry name" value="TRIAD"/>
    <property type="match status" value="1"/>
</dbReference>